<gene>
    <name evidence="1" type="ORF">EI163_17170</name>
</gene>
<reference evidence="1 2" key="1">
    <citation type="submission" date="2020-07" db="EMBL/GenBank/DDBJ databases">
        <title>Halophilic bacteria isolated from french cheeses.</title>
        <authorList>
            <person name="Kothe C.I."/>
            <person name="Farah-Kraiem B."/>
            <person name="Renault P."/>
            <person name="Dridi B."/>
        </authorList>
    </citation>
    <scope>NUCLEOTIDE SEQUENCE [LARGE SCALE GENOMIC DNA]</scope>
    <source>
        <strain evidence="1 2">FME16</strain>
    </source>
</reference>
<sequence>MADLAIVFHWSPEECATFSLRELMAWRERARKRSTPPESRG</sequence>
<protein>
    <submittedName>
        <fullName evidence="1">GpE family phage tail protein</fullName>
    </submittedName>
</protein>
<dbReference type="EMBL" id="RRZC01000036">
    <property type="protein sequence ID" value="MBE0405268.1"/>
    <property type="molecule type" value="Genomic_DNA"/>
</dbReference>
<dbReference type="InterPro" id="IPR009493">
    <property type="entry name" value="P2_GpE"/>
</dbReference>
<dbReference type="Pfam" id="PF06528">
    <property type="entry name" value="Phage_P2_GpE"/>
    <property type="match status" value="1"/>
</dbReference>
<evidence type="ECO:0000313" key="2">
    <source>
        <dbReference type="Proteomes" id="UP000754821"/>
    </source>
</evidence>
<accession>A0ABR9FFJ2</accession>
<proteinExistence type="predicted"/>
<dbReference type="Proteomes" id="UP000754821">
    <property type="component" value="Unassembled WGS sequence"/>
</dbReference>
<organism evidence="1 2">
    <name type="scientific">Halomonas citrativorans</name>
    <dbReference type="NCBI Taxonomy" id="2742612"/>
    <lineage>
        <taxon>Bacteria</taxon>
        <taxon>Pseudomonadati</taxon>
        <taxon>Pseudomonadota</taxon>
        <taxon>Gammaproteobacteria</taxon>
        <taxon>Oceanospirillales</taxon>
        <taxon>Halomonadaceae</taxon>
        <taxon>Halomonas</taxon>
    </lineage>
</organism>
<name>A0ABR9FFJ2_9GAMM</name>
<evidence type="ECO:0000313" key="1">
    <source>
        <dbReference type="EMBL" id="MBE0405268.1"/>
    </source>
</evidence>
<keyword evidence="2" id="KW-1185">Reference proteome</keyword>
<comment type="caution">
    <text evidence="1">The sequence shown here is derived from an EMBL/GenBank/DDBJ whole genome shotgun (WGS) entry which is preliminary data.</text>
</comment>
<dbReference type="RefSeq" id="WP_192528669.1">
    <property type="nucleotide sequence ID" value="NZ_RRZC01000036.1"/>
</dbReference>